<evidence type="ECO:0000256" key="2">
    <source>
        <dbReference type="SAM" id="Phobius"/>
    </source>
</evidence>
<feature type="chain" id="PRO_5007458130" evidence="3">
    <location>
        <begin position="33"/>
        <end position="748"/>
    </location>
</feature>
<evidence type="ECO:0000313" key="4">
    <source>
        <dbReference type="EMBL" id="KXA18903.1"/>
    </source>
</evidence>
<protein>
    <submittedName>
        <fullName evidence="4">Putative ABC transporter-associated repeat protein</fullName>
    </submittedName>
</protein>
<gene>
    <name evidence="4" type="ORF">HMPREF3208_01313</name>
</gene>
<dbReference type="InterPro" id="IPR022435">
    <property type="entry name" value="Surface-anchored_actinobac"/>
</dbReference>
<keyword evidence="2" id="KW-0812">Transmembrane</keyword>
<feature type="signal peptide" evidence="3">
    <location>
        <begin position="1"/>
        <end position="32"/>
    </location>
</feature>
<comment type="caution">
    <text evidence="4">The sequence shown here is derived from an EMBL/GenBank/DDBJ whole genome shotgun (WGS) entry which is preliminary data.</text>
</comment>
<name>A0A133NRH3_GARVA</name>
<organism evidence="4 5">
    <name type="scientific">Gardnerella vaginalis</name>
    <dbReference type="NCBI Taxonomy" id="2702"/>
    <lineage>
        <taxon>Bacteria</taxon>
        <taxon>Bacillati</taxon>
        <taxon>Actinomycetota</taxon>
        <taxon>Actinomycetes</taxon>
        <taxon>Bifidobacteriales</taxon>
        <taxon>Bifidobacteriaceae</taxon>
        <taxon>Gardnerella</taxon>
    </lineage>
</organism>
<accession>A0A133NRH3</accession>
<dbReference type="OrthoDB" id="4424311at2"/>
<evidence type="ECO:0000256" key="3">
    <source>
        <dbReference type="SAM" id="SignalP"/>
    </source>
</evidence>
<dbReference type="NCBIfam" id="TIGR03769">
    <property type="entry name" value="P_ac_wall_RPT"/>
    <property type="match status" value="2"/>
</dbReference>
<reference evidence="4 5" key="1">
    <citation type="submission" date="2016-01" db="EMBL/GenBank/DDBJ databases">
        <authorList>
            <person name="Oliw E.H."/>
        </authorList>
    </citation>
    <scope>NUCLEOTIDE SEQUENCE [LARGE SCALE GENOMIC DNA]</scope>
    <source>
        <strain evidence="4 5">PSS_7772B</strain>
    </source>
</reference>
<sequence>MMMRNTIKKLSRALLVGMCLCGMVAGSPSAFAADNDSVVAANGKQQSSKDFAAIKKANFEACKAARLAHTAPQPEVDTKAAMCHAYKGHTDTFATFFDTASQRMVLGTLGDSFESDDNDGARYDTNRLIFEVGSKNIMQLSQDEDSPAIKEIYAKTREGVVWFFDQSGAGNTGALWPGLDTRPMYQNAGKAAINPTVTMSLTSIEAPHDGEVFLYTRSGESYEKMLGSADGWPKSFDVSDTQGKHEHMYWSFTRPGTYKLAMKAVATIHGKEQSAEQVYTFHVTNHDVTAGDFADYDGPSFDEDDENDENSADDENNADEDEDDADADGEDNSINVQQSNGAFFINGNNNTVYVTPWPGAKPEQGLAVPSNSGNTQHSQTTQNSGSLIQNHAGTHSSQQNQNSSQDASNSAKVTKFKDLQGDKLVIDHGHVDIAVYTGESNKVDMAVQEDVTGSHVFRNPDTVVFAVSDAGKTQGVYRIPQTQINGVPWMGWNNQSMNPHKPTQLTLTGVDGPGNVRVWMFGGLGGGDQEIFSTQGASNYTIPANTHAHANWDFDKPGYYTLHFQASDGTSTVSRSIHVAVGVDPMETPMTSVDGDSAPSKPTNPIQASSPTAGKGAGKGAGSGSGSSMLSGHGGSAAFAGRHNGSFGGSSFNSGKSLPRVAKKKHKGLVSKISNKRLAKSLYRQKLGDDVELVDNEPTGIAGLFQHNPVLAYSLLIGGLLAVFGVLGAGIWYLYKRGFINLNWLLRY</sequence>
<keyword evidence="2" id="KW-0472">Membrane</keyword>
<dbReference type="NCBIfam" id="NF038134">
    <property type="entry name" value="choice_anch_M"/>
    <property type="match status" value="2"/>
</dbReference>
<feature type="region of interest" description="Disordered" evidence="1">
    <location>
        <begin position="585"/>
        <end position="635"/>
    </location>
</feature>
<proteinExistence type="predicted"/>
<evidence type="ECO:0000256" key="1">
    <source>
        <dbReference type="SAM" id="MobiDB-lite"/>
    </source>
</evidence>
<dbReference type="EMBL" id="LRQB01000086">
    <property type="protein sequence ID" value="KXA18903.1"/>
    <property type="molecule type" value="Genomic_DNA"/>
</dbReference>
<feature type="compositionally biased region" description="Low complexity" evidence="1">
    <location>
        <begin position="396"/>
        <end position="411"/>
    </location>
</feature>
<feature type="transmembrane region" description="Helical" evidence="2">
    <location>
        <begin position="710"/>
        <end position="735"/>
    </location>
</feature>
<feature type="region of interest" description="Disordered" evidence="1">
    <location>
        <begin position="355"/>
        <end position="413"/>
    </location>
</feature>
<evidence type="ECO:0000313" key="5">
    <source>
        <dbReference type="Proteomes" id="UP000070687"/>
    </source>
</evidence>
<dbReference type="Proteomes" id="UP000070687">
    <property type="component" value="Unassembled WGS sequence"/>
</dbReference>
<dbReference type="PATRIC" id="fig|2702.100.peg.1298"/>
<keyword evidence="3" id="KW-0732">Signal</keyword>
<feature type="compositionally biased region" description="Polar residues" evidence="1">
    <location>
        <begin position="369"/>
        <end position="395"/>
    </location>
</feature>
<feature type="compositionally biased region" description="Acidic residues" evidence="1">
    <location>
        <begin position="300"/>
        <end position="331"/>
    </location>
</feature>
<feature type="compositionally biased region" description="Gly residues" evidence="1">
    <location>
        <begin position="615"/>
        <end position="625"/>
    </location>
</feature>
<dbReference type="AlphaFoldDB" id="A0A133NRH3"/>
<keyword evidence="2" id="KW-1133">Transmembrane helix</keyword>
<feature type="region of interest" description="Disordered" evidence="1">
    <location>
        <begin position="290"/>
        <end position="334"/>
    </location>
</feature>